<dbReference type="PANTHER" id="PTHR10502">
    <property type="entry name" value="ANNEXIN"/>
    <property type="match status" value="1"/>
</dbReference>
<dbReference type="PANTHER" id="PTHR10502:SF102">
    <property type="entry name" value="ANNEXIN B11"/>
    <property type="match status" value="1"/>
</dbReference>
<proteinExistence type="inferred from homology"/>
<dbReference type="Proteomes" id="UP001620645">
    <property type="component" value="Unassembled WGS sequence"/>
</dbReference>
<dbReference type="InterPro" id="IPR037104">
    <property type="entry name" value="Annexin_sf"/>
</dbReference>
<evidence type="ECO:0000256" key="1">
    <source>
        <dbReference type="ARBA" id="ARBA00007831"/>
    </source>
</evidence>
<dbReference type="InterPro" id="IPR018502">
    <property type="entry name" value="Annexin_repeat"/>
</dbReference>
<feature type="chain" id="PRO_5044818684" description="Annexin" evidence="5">
    <location>
        <begin position="18"/>
        <end position="371"/>
    </location>
</feature>
<accession>A0ABD2K9M0</accession>
<evidence type="ECO:0008006" key="8">
    <source>
        <dbReference type="Google" id="ProtNLM"/>
    </source>
</evidence>
<protein>
    <recommendedName>
        <fullName evidence="8">Annexin</fullName>
    </recommendedName>
</protein>
<evidence type="ECO:0000256" key="4">
    <source>
        <dbReference type="SAM" id="MobiDB-lite"/>
    </source>
</evidence>
<comment type="similarity">
    <text evidence="1">Belongs to the annexin family.</text>
</comment>
<keyword evidence="7" id="KW-1185">Reference proteome</keyword>
<evidence type="ECO:0000256" key="5">
    <source>
        <dbReference type="SAM" id="SignalP"/>
    </source>
</evidence>
<dbReference type="SUPFAM" id="SSF47874">
    <property type="entry name" value="Annexin"/>
    <property type="match status" value="1"/>
</dbReference>
<gene>
    <name evidence="6" type="ORF">niasHS_003021</name>
</gene>
<dbReference type="AlphaFoldDB" id="A0ABD2K9M0"/>
<feature type="signal peptide" evidence="5">
    <location>
        <begin position="1"/>
        <end position="17"/>
    </location>
</feature>
<name>A0ABD2K9M0_HETSC</name>
<dbReference type="Gene3D" id="1.10.220.10">
    <property type="entry name" value="Annexin"/>
    <property type="match status" value="4"/>
</dbReference>
<keyword evidence="2" id="KW-0677">Repeat</keyword>
<dbReference type="PROSITE" id="PS51897">
    <property type="entry name" value="ANNEXIN_2"/>
    <property type="match status" value="2"/>
</dbReference>
<reference evidence="6 7" key="1">
    <citation type="submission" date="2024-10" db="EMBL/GenBank/DDBJ databases">
        <authorList>
            <person name="Kim D."/>
        </authorList>
    </citation>
    <scope>NUCLEOTIDE SEQUENCE [LARGE SCALE GENOMIC DNA]</scope>
    <source>
        <strain evidence="6">Taebaek</strain>
    </source>
</reference>
<feature type="region of interest" description="Disordered" evidence="4">
    <location>
        <begin position="147"/>
        <end position="173"/>
    </location>
</feature>
<keyword evidence="3" id="KW-0041">Annexin</keyword>
<evidence type="ECO:0000313" key="6">
    <source>
        <dbReference type="EMBL" id="KAL3099566.1"/>
    </source>
</evidence>
<organism evidence="6 7">
    <name type="scientific">Heterodera schachtii</name>
    <name type="common">Sugarbeet cyst nematode worm</name>
    <name type="synonym">Tylenchus schachtii</name>
    <dbReference type="NCBI Taxonomy" id="97005"/>
    <lineage>
        <taxon>Eukaryota</taxon>
        <taxon>Metazoa</taxon>
        <taxon>Ecdysozoa</taxon>
        <taxon>Nematoda</taxon>
        <taxon>Chromadorea</taxon>
        <taxon>Rhabditida</taxon>
        <taxon>Tylenchina</taxon>
        <taxon>Tylenchomorpha</taxon>
        <taxon>Tylenchoidea</taxon>
        <taxon>Heteroderidae</taxon>
        <taxon>Heteroderinae</taxon>
        <taxon>Heterodera</taxon>
    </lineage>
</organism>
<comment type="caution">
    <text evidence="6">The sequence shown here is derived from an EMBL/GenBank/DDBJ whole genome shotgun (WGS) entry which is preliminary data.</text>
</comment>
<dbReference type="SMART" id="SM00335">
    <property type="entry name" value="ANX"/>
    <property type="match status" value="3"/>
</dbReference>
<dbReference type="EMBL" id="JBICCN010000039">
    <property type="protein sequence ID" value="KAL3099566.1"/>
    <property type="molecule type" value="Genomic_DNA"/>
</dbReference>
<keyword evidence="5" id="KW-0732">Signal</keyword>
<evidence type="ECO:0000256" key="2">
    <source>
        <dbReference type="ARBA" id="ARBA00022737"/>
    </source>
</evidence>
<sequence length="371" mass="42199">MLLLLGLLFVVIGQCLAENLPTIVANKNFDATIEAEKLSAAIREMNTSNIIAIICSINNNQRQQLSEEFQKANSKNVVEAMKENVNTLLDDSFWKTMFALMKPSAVYDASYLRGALSSKLFPVLFEILATRTNEQIAELKDAYEEQSNKKQMPTTLEDDIKTGTNNETETVDEELARNDAKKLYSLSQKEKTDTVNDFNPSENDHEFNKVFAERNFKQLRLTFDFYKQIAQFDIEKGIKKEFGDANKAGYLALIKYLRNRPMYFADLLHHSVEAFPINDFDLIRLLVTRSEVDLAEIKRAYHLLHEKTLQQAVKATTSRGAFRNALLALLDGNVEVPKVAQKRQNSETAVDVVDADEPANKRQKMSRNLTV</sequence>
<evidence type="ECO:0000313" key="7">
    <source>
        <dbReference type="Proteomes" id="UP001620645"/>
    </source>
</evidence>
<evidence type="ECO:0000256" key="3">
    <source>
        <dbReference type="ARBA" id="ARBA00023216"/>
    </source>
</evidence>
<dbReference type="Pfam" id="PF00191">
    <property type="entry name" value="Annexin"/>
    <property type="match status" value="1"/>
</dbReference>